<accession>A0A645FSR1</accession>
<reference evidence="1" key="1">
    <citation type="submission" date="2019-08" db="EMBL/GenBank/DDBJ databases">
        <authorList>
            <person name="Kucharzyk K."/>
            <person name="Murdoch R.W."/>
            <person name="Higgins S."/>
            <person name="Loffler F."/>
        </authorList>
    </citation>
    <scope>NUCLEOTIDE SEQUENCE</scope>
</reference>
<protein>
    <submittedName>
        <fullName evidence="1">Uncharacterized protein</fullName>
    </submittedName>
</protein>
<comment type="caution">
    <text evidence="1">The sequence shown here is derived from an EMBL/GenBank/DDBJ whole genome shotgun (WGS) entry which is preliminary data.</text>
</comment>
<dbReference type="EMBL" id="VSSQ01064633">
    <property type="protein sequence ID" value="MPN17487.1"/>
    <property type="molecule type" value="Genomic_DNA"/>
</dbReference>
<evidence type="ECO:0000313" key="1">
    <source>
        <dbReference type="EMBL" id="MPN17487.1"/>
    </source>
</evidence>
<gene>
    <name evidence="1" type="ORF">SDC9_164840</name>
</gene>
<proteinExistence type="predicted"/>
<sequence>MSRKLAVGFVEDNPRPFREAANEVLHLFGRQGQPRGVVGVVQPDELRFAGYRLSHFLKVHGEIVSEGNFPEDGPHDEGYFPVEPVGSHREDDLVARVEVDLAQGLEHALRPVGQGDPFGFQAGLPGDEPFQLAEGNVGIGVQPDDLFRHGRPGRREGPPGVLVGPELHYYLETELPPDLLHSFARDIGGGRGHGLSHSGDHILAPFRTFTSMMDGVGN</sequence>
<name>A0A645FSR1_9ZZZZ</name>
<dbReference type="AlphaFoldDB" id="A0A645FSR1"/>
<organism evidence="1">
    <name type="scientific">bioreactor metagenome</name>
    <dbReference type="NCBI Taxonomy" id="1076179"/>
    <lineage>
        <taxon>unclassified sequences</taxon>
        <taxon>metagenomes</taxon>
        <taxon>ecological metagenomes</taxon>
    </lineage>
</organism>